<name>A0A0E9SI86_ANGAN</name>
<dbReference type="EMBL" id="GBXM01067488">
    <property type="protein sequence ID" value="JAH41089.1"/>
    <property type="molecule type" value="Transcribed_RNA"/>
</dbReference>
<sequence length="36" mass="4142">MVQYGTMQYYTYKVICSDKQDVNVLVLLSIHCSQLG</sequence>
<accession>A0A0E9SI86</accession>
<proteinExistence type="predicted"/>
<evidence type="ECO:0000313" key="1">
    <source>
        <dbReference type="EMBL" id="JAH41089.1"/>
    </source>
</evidence>
<organism evidence="1">
    <name type="scientific">Anguilla anguilla</name>
    <name type="common">European freshwater eel</name>
    <name type="synonym">Muraena anguilla</name>
    <dbReference type="NCBI Taxonomy" id="7936"/>
    <lineage>
        <taxon>Eukaryota</taxon>
        <taxon>Metazoa</taxon>
        <taxon>Chordata</taxon>
        <taxon>Craniata</taxon>
        <taxon>Vertebrata</taxon>
        <taxon>Euteleostomi</taxon>
        <taxon>Actinopterygii</taxon>
        <taxon>Neopterygii</taxon>
        <taxon>Teleostei</taxon>
        <taxon>Anguilliformes</taxon>
        <taxon>Anguillidae</taxon>
        <taxon>Anguilla</taxon>
    </lineage>
</organism>
<reference evidence="1" key="1">
    <citation type="submission" date="2014-11" db="EMBL/GenBank/DDBJ databases">
        <authorList>
            <person name="Amaro Gonzalez C."/>
        </authorList>
    </citation>
    <scope>NUCLEOTIDE SEQUENCE</scope>
</reference>
<reference evidence="1" key="2">
    <citation type="journal article" date="2015" name="Fish Shellfish Immunol.">
        <title>Early steps in the European eel (Anguilla anguilla)-Vibrio vulnificus interaction in the gills: Role of the RtxA13 toxin.</title>
        <authorList>
            <person name="Callol A."/>
            <person name="Pajuelo D."/>
            <person name="Ebbesson L."/>
            <person name="Teles M."/>
            <person name="MacKenzie S."/>
            <person name="Amaro C."/>
        </authorList>
    </citation>
    <scope>NUCLEOTIDE SEQUENCE</scope>
</reference>
<dbReference type="AlphaFoldDB" id="A0A0E9SI86"/>
<protein>
    <submittedName>
        <fullName evidence="1">Uncharacterized protein</fullName>
    </submittedName>
</protein>